<dbReference type="EMBL" id="PGOL01004230">
    <property type="protein sequence ID" value="PKI38051.1"/>
    <property type="molecule type" value="Genomic_DNA"/>
</dbReference>
<evidence type="ECO:0008006" key="8">
    <source>
        <dbReference type="Google" id="ProtNLM"/>
    </source>
</evidence>
<sequence>MFGYGSGGDGNDWILCCLFLFGSCCCWSIWLILQGVVGSGIAFFVQAWCIARRGPVFFAMFIPLCTVIVTILGAIFLHKEVYTGSMAGAIGVVVGLYIVLWGKAKDIAPIANEAKLLPPSKINLEEPLLRNNLPADDIKEANGRNCV</sequence>
<keyword evidence="3 5" id="KW-1133">Transmembrane helix</keyword>
<evidence type="ECO:0000313" key="7">
    <source>
        <dbReference type="Proteomes" id="UP000233551"/>
    </source>
</evidence>
<accession>A0A2I0I260</accession>
<keyword evidence="7" id="KW-1185">Reference proteome</keyword>
<keyword evidence="4 5" id="KW-0472">Membrane</keyword>
<name>A0A2I0I260_PUNGR</name>
<feature type="transmembrane region" description="Helical" evidence="5">
    <location>
        <begin position="57"/>
        <end position="76"/>
    </location>
</feature>
<dbReference type="InterPro" id="IPR037185">
    <property type="entry name" value="EmrE-like"/>
</dbReference>
<organism evidence="6 7">
    <name type="scientific">Punica granatum</name>
    <name type="common">Pomegranate</name>
    <dbReference type="NCBI Taxonomy" id="22663"/>
    <lineage>
        <taxon>Eukaryota</taxon>
        <taxon>Viridiplantae</taxon>
        <taxon>Streptophyta</taxon>
        <taxon>Embryophyta</taxon>
        <taxon>Tracheophyta</taxon>
        <taxon>Spermatophyta</taxon>
        <taxon>Magnoliopsida</taxon>
        <taxon>eudicotyledons</taxon>
        <taxon>Gunneridae</taxon>
        <taxon>Pentapetalae</taxon>
        <taxon>rosids</taxon>
        <taxon>malvids</taxon>
        <taxon>Myrtales</taxon>
        <taxon>Lythraceae</taxon>
        <taxon>Punica</taxon>
    </lineage>
</organism>
<reference evidence="6 7" key="1">
    <citation type="submission" date="2017-11" db="EMBL/GenBank/DDBJ databases">
        <title>De-novo sequencing of pomegranate (Punica granatum L.) genome.</title>
        <authorList>
            <person name="Akparov Z."/>
            <person name="Amiraslanov A."/>
            <person name="Hajiyeva S."/>
            <person name="Abbasov M."/>
            <person name="Kaur K."/>
            <person name="Hamwieh A."/>
            <person name="Solovyev V."/>
            <person name="Salamov A."/>
            <person name="Braich B."/>
            <person name="Kosarev P."/>
            <person name="Mahmoud A."/>
            <person name="Hajiyev E."/>
            <person name="Babayeva S."/>
            <person name="Izzatullayeva V."/>
            <person name="Mammadov A."/>
            <person name="Mammadov A."/>
            <person name="Sharifova S."/>
            <person name="Ojaghi J."/>
            <person name="Eynullazada K."/>
            <person name="Bayramov B."/>
            <person name="Abdulazimova A."/>
            <person name="Shahmuradov I."/>
        </authorList>
    </citation>
    <scope>NUCLEOTIDE SEQUENCE [LARGE SCALE GENOMIC DNA]</scope>
    <source>
        <strain evidence="7">cv. AG2017</strain>
        <tissue evidence="6">Leaf</tissue>
    </source>
</reference>
<dbReference type="SUPFAM" id="SSF103481">
    <property type="entry name" value="Multidrug resistance efflux transporter EmrE"/>
    <property type="match status" value="1"/>
</dbReference>
<dbReference type="AlphaFoldDB" id="A0A2I0I260"/>
<dbReference type="Proteomes" id="UP000233551">
    <property type="component" value="Unassembled WGS sequence"/>
</dbReference>
<evidence type="ECO:0000256" key="5">
    <source>
        <dbReference type="SAM" id="Phobius"/>
    </source>
</evidence>
<evidence type="ECO:0000256" key="4">
    <source>
        <dbReference type="ARBA" id="ARBA00023136"/>
    </source>
</evidence>
<dbReference type="STRING" id="22663.A0A2I0I260"/>
<feature type="transmembrane region" description="Helical" evidence="5">
    <location>
        <begin position="12"/>
        <end position="45"/>
    </location>
</feature>
<comment type="subcellular location">
    <subcellularLocation>
        <location evidence="1">Membrane</location>
        <topology evidence="1">Multi-pass membrane protein</topology>
    </subcellularLocation>
</comment>
<dbReference type="GO" id="GO:0016020">
    <property type="term" value="C:membrane"/>
    <property type="evidence" value="ECO:0007669"/>
    <property type="project" value="InterPro"/>
</dbReference>
<dbReference type="GO" id="GO:0022857">
    <property type="term" value="F:transmembrane transporter activity"/>
    <property type="evidence" value="ECO:0007669"/>
    <property type="project" value="InterPro"/>
</dbReference>
<feature type="transmembrane region" description="Helical" evidence="5">
    <location>
        <begin position="82"/>
        <end position="100"/>
    </location>
</feature>
<dbReference type="InterPro" id="IPR030184">
    <property type="entry name" value="WAT1-related"/>
</dbReference>
<gene>
    <name evidence="6" type="ORF">CRG98_041559</name>
</gene>
<evidence type="ECO:0000256" key="1">
    <source>
        <dbReference type="ARBA" id="ARBA00004141"/>
    </source>
</evidence>
<comment type="caution">
    <text evidence="6">The sequence shown here is derived from an EMBL/GenBank/DDBJ whole genome shotgun (WGS) entry which is preliminary data.</text>
</comment>
<evidence type="ECO:0000256" key="3">
    <source>
        <dbReference type="ARBA" id="ARBA00022989"/>
    </source>
</evidence>
<evidence type="ECO:0000313" key="6">
    <source>
        <dbReference type="EMBL" id="PKI38051.1"/>
    </source>
</evidence>
<proteinExistence type="predicted"/>
<evidence type="ECO:0000256" key="2">
    <source>
        <dbReference type="ARBA" id="ARBA00022692"/>
    </source>
</evidence>
<protein>
    <recommendedName>
        <fullName evidence="8">WAT1-related protein</fullName>
    </recommendedName>
</protein>
<keyword evidence="2 5" id="KW-0812">Transmembrane</keyword>
<dbReference type="PANTHER" id="PTHR31218">
    <property type="entry name" value="WAT1-RELATED PROTEIN"/>
    <property type="match status" value="1"/>
</dbReference>